<dbReference type="Proteomes" id="UP000887458">
    <property type="component" value="Unassembled WGS sequence"/>
</dbReference>
<dbReference type="EMBL" id="NJHN03000095">
    <property type="protein sequence ID" value="KAH9416241.1"/>
    <property type="molecule type" value="Genomic_DNA"/>
</dbReference>
<accession>A0ABQ8J102</accession>
<evidence type="ECO:0000313" key="2">
    <source>
        <dbReference type="Proteomes" id="UP000887458"/>
    </source>
</evidence>
<gene>
    <name evidence="1" type="ORF">DERP_000740</name>
</gene>
<comment type="caution">
    <text evidence="1">The sequence shown here is derived from an EMBL/GenBank/DDBJ whole genome shotgun (WGS) entry which is preliminary data.</text>
</comment>
<name>A0ABQ8J102_DERPT</name>
<reference evidence="1 2" key="1">
    <citation type="journal article" date="2018" name="J. Allergy Clin. Immunol.">
        <title>High-quality assembly of Dermatophagoides pteronyssinus genome and transcriptome reveals a wide range of novel allergens.</title>
        <authorList>
            <person name="Liu X.Y."/>
            <person name="Yang K.Y."/>
            <person name="Wang M.Q."/>
            <person name="Kwok J.S."/>
            <person name="Zeng X."/>
            <person name="Yang Z."/>
            <person name="Xiao X.J."/>
            <person name="Lau C.P."/>
            <person name="Li Y."/>
            <person name="Huang Z.M."/>
            <person name="Ba J.G."/>
            <person name="Yim A.K."/>
            <person name="Ouyang C.Y."/>
            <person name="Ngai S.M."/>
            <person name="Chan T.F."/>
            <person name="Leung E.L."/>
            <person name="Liu L."/>
            <person name="Liu Z.G."/>
            <person name="Tsui S.K."/>
        </authorList>
    </citation>
    <scope>NUCLEOTIDE SEQUENCE [LARGE SCALE GENOMIC DNA]</scope>
    <source>
        <strain evidence="1">Derp</strain>
    </source>
</reference>
<evidence type="ECO:0000313" key="1">
    <source>
        <dbReference type="EMBL" id="KAH9416241.1"/>
    </source>
</evidence>
<proteinExistence type="predicted"/>
<protein>
    <submittedName>
        <fullName evidence="1">Uncharacterized protein</fullName>
    </submittedName>
</protein>
<keyword evidence="2" id="KW-1185">Reference proteome</keyword>
<sequence>MINQYRFTGAIIVMSNCWLFPNSIVCFNVSTAVNKSLARIAYNALSHNNSARFESDSDNDIISNKNLRKSSVGFLQQHNIMSNMLILDSVQNYHELIS</sequence>
<reference evidence="1 2" key="2">
    <citation type="journal article" date="2022" name="Mol. Biol. Evol.">
        <title>Comparative Genomics Reveals Insights into the Divergent Evolution of Astigmatic Mites and Household Pest Adaptations.</title>
        <authorList>
            <person name="Xiong Q."/>
            <person name="Wan A.T."/>
            <person name="Liu X."/>
            <person name="Fung C.S."/>
            <person name="Xiao X."/>
            <person name="Malainual N."/>
            <person name="Hou J."/>
            <person name="Wang L."/>
            <person name="Wang M."/>
            <person name="Yang K.Y."/>
            <person name="Cui Y."/>
            <person name="Leung E.L."/>
            <person name="Nong W."/>
            <person name="Shin S.K."/>
            <person name="Au S.W."/>
            <person name="Jeong K.Y."/>
            <person name="Chew F.T."/>
            <person name="Hui J.H."/>
            <person name="Leung T.F."/>
            <person name="Tungtrongchitr A."/>
            <person name="Zhong N."/>
            <person name="Liu Z."/>
            <person name="Tsui S.K."/>
        </authorList>
    </citation>
    <scope>NUCLEOTIDE SEQUENCE [LARGE SCALE GENOMIC DNA]</scope>
    <source>
        <strain evidence="1">Derp</strain>
    </source>
</reference>
<organism evidence="1 2">
    <name type="scientific">Dermatophagoides pteronyssinus</name>
    <name type="common">European house dust mite</name>
    <dbReference type="NCBI Taxonomy" id="6956"/>
    <lineage>
        <taxon>Eukaryota</taxon>
        <taxon>Metazoa</taxon>
        <taxon>Ecdysozoa</taxon>
        <taxon>Arthropoda</taxon>
        <taxon>Chelicerata</taxon>
        <taxon>Arachnida</taxon>
        <taxon>Acari</taxon>
        <taxon>Acariformes</taxon>
        <taxon>Sarcoptiformes</taxon>
        <taxon>Astigmata</taxon>
        <taxon>Psoroptidia</taxon>
        <taxon>Analgoidea</taxon>
        <taxon>Pyroglyphidae</taxon>
        <taxon>Dermatophagoidinae</taxon>
        <taxon>Dermatophagoides</taxon>
    </lineage>
</organism>